<gene>
    <name evidence="1" type="ORF">SSLN_LOCUS3493</name>
</gene>
<dbReference type="PANTHER" id="PTHR23227">
    <property type="entry name" value="BUCENTAUR RELATED"/>
    <property type="match status" value="1"/>
</dbReference>
<accession>A0A3P7CA84</accession>
<dbReference type="PANTHER" id="PTHR23227:SF84">
    <property type="entry name" value="ENDONUCLEASE_EXONUCLEASE_PHOSPHATASE DOMAIN-CONTAINING PROTEIN"/>
    <property type="match status" value="1"/>
</dbReference>
<dbReference type="Proteomes" id="UP000275846">
    <property type="component" value="Unassembled WGS sequence"/>
</dbReference>
<dbReference type="InterPro" id="IPR036691">
    <property type="entry name" value="Endo/exonu/phosph_ase_sf"/>
</dbReference>
<dbReference type="Gene3D" id="3.60.10.10">
    <property type="entry name" value="Endonuclease/exonuclease/phosphatase"/>
    <property type="match status" value="2"/>
</dbReference>
<evidence type="ECO:0000313" key="2">
    <source>
        <dbReference type="Proteomes" id="UP000275846"/>
    </source>
</evidence>
<reference evidence="1 2" key="1">
    <citation type="submission" date="2018-11" db="EMBL/GenBank/DDBJ databases">
        <authorList>
            <consortium name="Pathogen Informatics"/>
        </authorList>
    </citation>
    <scope>NUCLEOTIDE SEQUENCE [LARGE SCALE GENOMIC DNA]</scope>
    <source>
        <strain evidence="1 2">NST_G2</strain>
    </source>
</reference>
<protein>
    <recommendedName>
        <fullName evidence="3">Reverse transcriptase domain-containing protein</fullName>
    </recommendedName>
</protein>
<sequence length="761" mass="84627">MEEVDAGYTFFWHGWPKADRRDAGVAFAIRNDIVGRQSCLQQGINDRLMSLRLPLRGDKFATIISAYAPPMTSSDAAKDKFYEDLHALLAAVPKVDQFIFLGDFNVRVGTDHAAWQRVLGPHGLGSCNNHSLLLLRTRTEHRFLLTNTFRRGRRPRGCTLGRGAGSCWTMFSSGGEADRTCCTQITEKLENLHAPDNTGTVETRWCQLRNVIQCTALEVLRRACRRNQDWFDDNDADISNLLAEKNGQHKAYMDLRTDTTKAAFFRCRCLLQQRLREMQDAWMIRKAEEIQGGWPISDAAIDRLPQVDTNYDLDLPPSLPETIRAVQQISSSKALGSDSIPPEVYKHGGPRLMAELTTHFQEMWRRPSSISTNGRGTGNSVIITEASRCSTSRGRSSPIQEKCQVMRTHHYLHDGMTARVTDNGTVSKAFAVTNGVKQACVLAPALFSLMFSAMLMDAYRVEQPGIRIAYRTDGHLLNNQYSQNGTALLASSPRKGLEKVPLTNAGYRICSRTWLADRKIRGRKTQTNSNTPGPYPPRRTLQAARGQLKEVGAGYTFFWSERPKAERRDAGVAFAIRNDIVGRLPCLPQGTNDRLMCLRLLLRGGKFATVISAYGPPMMSSDVAKYKFYVNSQALRATVPKVDKLIVLGDFNARIGTDRAAWKGCWVPTVSVAAIYGPCIKGTAPLLRSDGTTLLTGKSQILKCLAENFRSVLNCSSVISDAAIDRLPQMDTNNDLDLPPSLPESIRTMRLKSPGSYAILP</sequence>
<dbReference type="SUPFAM" id="SSF56219">
    <property type="entry name" value="DNase I-like"/>
    <property type="match status" value="2"/>
</dbReference>
<evidence type="ECO:0000313" key="1">
    <source>
        <dbReference type="EMBL" id="VDL89878.1"/>
    </source>
</evidence>
<name>A0A3P7CA84_SCHSO</name>
<organism evidence="1 2">
    <name type="scientific">Schistocephalus solidus</name>
    <name type="common">Tapeworm</name>
    <dbReference type="NCBI Taxonomy" id="70667"/>
    <lineage>
        <taxon>Eukaryota</taxon>
        <taxon>Metazoa</taxon>
        <taxon>Spiralia</taxon>
        <taxon>Lophotrochozoa</taxon>
        <taxon>Platyhelminthes</taxon>
        <taxon>Cestoda</taxon>
        <taxon>Eucestoda</taxon>
        <taxon>Diphyllobothriidea</taxon>
        <taxon>Diphyllobothriidae</taxon>
        <taxon>Schistocephalus</taxon>
    </lineage>
</organism>
<dbReference type="AlphaFoldDB" id="A0A3P7CA84"/>
<dbReference type="InterPro" id="IPR027124">
    <property type="entry name" value="Swc5/CFDP1/2"/>
</dbReference>
<evidence type="ECO:0008006" key="3">
    <source>
        <dbReference type="Google" id="ProtNLM"/>
    </source>
</evidence>
<keyword evidence="2" id="KW-1185">Reference proteome</keyword>
<dbReference type="STRING" id="70667.A0A3P7CA84"/>
<proteinExistence type="predicted"/>
<dbReference type="EMBL" id="UYSU01032554">
    <property type="protein sequence ID" value="VDL89878.1"/>
    <property type="molecule type" value="Genomic_DNA"/>
</dbReference>